<dbReference type="SUPFAM" id="SSF48452">
    <property type="entry name" value="TPR-like"/>
    <property type="match status" value="1"/>
</dbReference>
<dbReference type="InterPro" id="IPR019734">
    <property type="entry name" value="TPR_rpt"/>
</dbReference>
<organism evidence="6 7">
    <name type="scientific">Undibacterium rivi</name>
    <dbReference type="NCBI Taxonomy" id="2828729"/>
    <lineage>
        <taxon>Bacteria</taxon>
        <taxon>Pseudomonadati</taxon>
        <taxon>Pseudomonadota</taxon>
        <taxon>Betaproteobacteria</taxon>
        <taxon>Burkholderiales</taxon>
        <taxon>Oxalobacteraceae</taxon>
        <taxon>Undibacterium</taxon>
    </lineage>
</organism>
<dbReference type="Proteomes" id="UP000682982">
    <property type="component" value="Unassembled WGS sequence"/>
</dbReference>
<proteinExistence type="predicted"/>
<dbReference type="NCBIfam" id="TIGR00254">
    <property type="entry name" value="GGDEF"/>
    <property type="match status" value="1"/>
</dbReference>
<sequence>MLLIAFLPQYSQAGTDEKNDALLKNVSRSLLNSPDESLRKLDELVLQQATFSTEQKNKFLLLRASALGFLGKHRERVEFVQSVISDISDIDYRARFLYQLSDGYINLGEYENALSYMNQSIVMLPGLKNKNAKIDVLQSAITILNSLRAYDESMEYARRLPELDRDEIPGPATCLGIGNQLEINFLMGRSQKANELLNVAITTCDAQGRFFISLLIKTIANIDVIESGNYALGIKAGIPLLEELKKNSQSSGYLIQLETALAKAYLKMGNTQQAESYGLLAYARAKKENVVLLLEKASEIMADIKRSQGQYFSALEYADTALTLKNKLLDQQLQKNLAYQRVKFEIQDKANQMVLLEQKNKILDVEKKLEKKSNQNLLLIIALVLCFICVLGLWLWKVIRQKNIFQRHAELDGLTQISNRSHFMSSAEAGVKYRTSAVSLIMFDMDFFKNVNDSFGHPTGDWVLKTVSQAVAGVLRKGDVFGRIGGEEFAIFLPAAEQEIGLQLAERCRHAIATIDTESRGIHFPLSASFGLATMTMNTTGITNFQELMQAADKALYQSKADGRNRVSVFS</sequence>
<keyword evidence="7" id="KW-1185">Reference proteome</keyword>
<dbReference type="Gene3D" id="1.25.40.10">
    <property type="entry name" value="Tetratricopeptide repeat domain"/>
    <property type="match status" value="1"/>
</dbReference>
<dbReference type="SUPFAM" id="SSF55073">
    <property type="entry name" value="Nucleotide cyclase"/>
    <property type="match status" value="1"/>
</dbReference>
<dbReference type="Pfam" id="PF00990">
    <property type="entry name" value="GGDEF"/>
    <property type="match status" value="1"/>
</dbReference>
<evidence type="ECO:0000256" key="3">
    <source>
        <dbReference type="PROSITE-ProRule" id="PRU00339"/>
    </source>
</evidence>
<feature type="transmembrane region" description="Helical" evidence="4">
    <location>
        <begin position="377"/>
        <end position="396"/>
    </location>
</feature>
<feature type="domain" description="GGDEF" evidence="5">
    <location>
        <begin position="436"/>
        <end position="571"/>
    </location>
</feature>
<evidence type="ECO:0000313" key="6">
    <source>
        <dbReference type="EMBL" id="MBR7792744.1"/>
    </source>
</evidence>
<accession>A0ABS5H3U7</accession>
<keyword evidence="4" id="KW-0472">Membrane</keyword>
<comment type="catalytic activity">
    <reaction evidence="2">
        <text>2 GTP = 3',3'-c-di-GMP + 2 diphosphate</text>
        <dbReference type="Rhea" id="RHEA:24898"/>
        <dbReference type="ChEBI" id="CHEBI:33019"/>
        <dbReference type="ChEBI" id="CHEBI:37565"/>
        <dbReference type="ChEBI" id="CHEBI:58805"/>
        <dbReference type="EC" id="2.7.7.65"/>
    </reaction>
</comment>
<keyword evidence="4" id="KW-1133">Transmembrane helix</keyword>
<dbReference type="PANTHER" id="PTHR45138">
    <property type="entry name" value="REGULATORY COMPONENTS OF SENSORY TRANSDUCTION SYSTEM"/>
    <property type="match status" value="1"/>
</dbReference>
<keyword evidence="4" id="KW-0812">Transmembrane</keyword>
<dbReference type="RefSeq" id="WP_212678788.1">
    <property type="nucleotide sequence ID" value="NZ_JAGSPK010000003.1"/>
</dbReference>
<dbReference type="PANTHER" id="PTHR45138:SF9">
    <property type="entry name" value="DIGUANYLATE CYCLASE DGCM-RELATED"/>
    <property type="match status" value="1"/>
</dbReference>
<dbReference type="InterPro" id="IPR000160">
    <property type="entry name" value="GGDEF_dom"/>
</dbReference>
<dbReference type="PROSITE" id="PS50887">
    <property type="entry name" value="GGDEF"/>
    <property type="match status" value="1"/>
</dbReference>
<evidence type="ECO:0000313" key="7">
    <source>
        <dbReference type="Proteomes" id="UP000682982"/>
    </source>
</evidence>
<dbReference type="InterPro" id="IPR043128">
    <property type="entry name" value="Rev_trsase/Diguanyl_cyclase"/>
</dbReference>
<keyword evidence="3" id="KW-0802">TPR repeat</keyword>
<comment type="caution">
    <text evidence="6">The sequence shown here is derived from an EMBL/GenBank/DDBJ whole genome shotgun (WGS) entry which is preliminary data.</text>
</comment>
<name>A0ABS5H3U7_9BURK</name>
<evidence type="ECO:0000256" key="4">
    <source>
        <dbReference type="SAM" id="Phobius"/>
    </source>
</evidence>
<evidence type="ECO:0000259" key="5">
    <source>
        <dbReference type="PROSITE" id="PS50887"/>
    </source>
</evidence>
<evidence type="ECO:0000256" key="2">
    <source>
        <dbReference type="ARBA" id="ARBA00034247"/>
    </source>
</evidence>
<evidence type="ECO:0000256" key="1">
    <source>
        <dbReference type="ARBA" id="ARBA00012528"/>
    </source>
</evidence>
<dbReference type="PROSITE" id="PS50005">
    <property type="entry name" value="TPR"/>
    <property type="match status" value="1"/>
</dbReference>
<gene>
    <name evidence="6" type="ORF">KDM87_09075</name>
</gene>
<protein>
    <recommendedName>
        <fullName evidence="1">diguanylate cyclase</fullName>
        <ecNumber evidence="1">2.7.7.65</ecNumber>
    </recommendedName>
</protein>
<dbReference type="SMART" id="SM00267">
    <property type="entry name" value="GGDEF"/>
    <property type="match status" value="1"/>
</dbReference>
<dbReference type="InterPro" id="IPR011990">
    <property type="entry name" value="TPR-like_helical_dom_sf"/>
</dbReference>
<feature type="repeat" description="TPR" evidence="3">
    <location>
        <begin position="94"/>
        <end position="127"/>
    </location>
</feature>
<dbReference type="InterPro" id="IPR050469">
    <property type="entry name" value="Diguanylate_Cyclase"/>
</dbReference>
<dbReference type="CDD" id="cd01949">
    <property type="entry name" value="GGDEF"/>
    <property type="match status" value="1"/>
</dbReference>
<dbReference type="EC" id="2.7.7.65" evidence="1"/>
<dbReference type="Pfam" id="PF13181">
    <property type="entry name" value="TPR_8"/>
    <property type="match status" value="1"/>
</dbReference>
<dbReference type="Gene3D" id="3.30.70.270">
    <property type="match status" value="1"/>
</dbReference>
<dbReference type="InterPro" id="IPR029787">
    <property type="entry name" value="Nucleotide_cyclase"/>
</dbReference>
<dbReference type="EMBL" id="JAGSPK010000003">
    <property type="protein sequence ID" value="MBR7792744.1"/>
    <property type="molecule type" value="Genomic_DNA"/>
</dbReference>
<reference evidence="6 7" key="1">
    <citation type="submission" date="2021-04" db="EMBL/GenBank/DDBJ databases">
        <title>novel species isolated from subtropical streams in China.</title>
        <authorList>
            <person name="Lu H."/>
        </authorList>
    </citation>
    <scope>NUCLEOTIDE SEQUENCE [LARGE SCALE GENOMIC DNA]</scope>
    <source>
        <strain evidence="6 7">FT147W</strain>
    </source>
</reference>